<dbReference type="Proteomes" id="UP000019804">
    <property type="component" value="Unassembled WGS sequence"/>
</dbReference>
<evidence type="ECO:0000313" key="2">
    <source>
        <dbReference type="EMBL" id="EYE92389.1"/>
    </source>
</evidence>
<dbReference type="HOGENOM" id="CLU_440021_0_0_1"/>
<proteinExistence type="predicted"/>
<evidence type="ECO:0000256" key="1">
    <source>
        <dbReference type="SAM" id="MobiDB-lite"/>
    </source>
</evidence>
<dbReference type="AlphaFoldDB" id="A0A017S6Y7"/>
<reference evidence="3" key="1">
    <citation type="journal article" date="2014" name="Nat. Commun.">
        <title>Genomic adaptations of the halophilic Dead Sea filamentous fungus Eurotium rubrum.</title>
        <authorList>
            <person name="Kis-Papo T."/>
            <person name="Weig A.R."/>
            <person name="Riley R."/>
            <person name="Persoh D."/>
            <person name="Salamov A."/>
            <person name="Sun H."/>
            <person name="Lipzen A."/>
            <person name="Wasser S.P."/>
            <person name="Rambold G."/>
            <person name="Grigoriev I.V."/>
            <person name="Nevo E."/>
        </authorList>
    </citation>
    <scope>NUCLEOTIDE SEQUENCE [LARGE SCALE GENOMIC DNA]</scope>
    <source>
        <strain evidence="3">CBS 135680</strain>
    </source>
</reference>
<dbReference type="RefSeq" id="XP_040636077.1">
    <property type="nucleotide sequence ID" value="XM_040779256.1"/>
</dbReference>
<feature type="compositionally biased region" description="Basic and acidic residues" evidence="1">
    <location>
        <begin position="12"/>
        <end position="39"/>
    </location>
</feature>
<feature type="compositionally biased region" description="Acidic residues" evidence="1">
    <location>
        <begin position="586"/>
        <end position="602"/>
    </location>
</feature>
<feature type="compositionally biased region" description="Polar residues" evidence="1">
    <location>
        <begin position="571"/>
        <end position="580"/>
    </location>
</feature>
<dbReference type="GeneID" id="63694380"/>
<feature type="region of interest" description="Disordered" evidence="1">
    <location>
        <begin position="549"/>
        <end position="621"/>
    </location>
</feature>
<dbReference type="STRING" id="1388766.A0A017S6Y7"/>
<sequence length="621" mass="70548">MRLRGTVNAPQRLKDEATYEECPRQSLRRSRDPPLHRYVDYNPNLPPAAFPTLNEPRVPGKRDKNASRQGNTIQRQDEPRREFHPDGRIHKGPDRKSTTAGVNVRAKPEKLPKSWVMVDGDDHPITVSWVASNGGYNPIYTRNMDMMAETDSDTSFAYRDVDDSDYEMDSSPDGGGIKEANPIHDPEWGDLSPRIQVEIADNLLQHYNWPTVIHMLGLTTKQCEKTQEYMAQREKQLDLEDAQLRRMREKQLKALLRIDNSALNHDRSSHKFVFRRASRKYGRRLSDAIKMDFFSCYPGELVNARRFLDKRRIDNGYAGEWSDGIADWKATEEGKNHTVSETGSPLVNAFASMDGFTDRTVPDFDLPASKRPRLNITIYPGAPKDIFERQGDPDLSRLCNITHRDALLHPCIKPLKAVTSPLPIIYHLVDSMPPQPSTEKLAELVVRGNPVPVSTWLKDRLNKIGLEVEQGFSRSLENKAWEDVSDDDWLSAFPLMEPDPRSFESHSQLTSPGKVILERNPDDLQVDEQFLDFDDMIEIEQDEINDEVMGDSSEVSRPPSPSPSCLGFSDNVRSTTSYVETTPEAENSDCDEEESDEDEDEMVLVPTPTPSPTKEVLMGNQ</sequence>
<dbReference type="OrthoDB" id="5378502at2759"/>
<feature type="compositionally biased region" description="Basic and acidic residues" evidence="1">
    <location>
        <begin position="75"/>
        <end position="97"/>
    </location>
</feature>
<organism evidence="2 3">
    <name type="scientific">Aspergillus ruber (strain CBS 135680)</name>
    <dbReference type="NCBI Taxonomy" id="1388766"/>
    <lineage>
        <taxon>Eukaryota</taxon>
        <taxon>Fungi</taxon>
        <taxon>Dikarya</taxon>
        <taxon>Ascomycota</taxon>
        <taxon>Pezizomycotina</taxon>
        <taxon>Eurotiomycetes</taxon>
        <taxon>Eurotiomycetidae</taxon>
        <taxon>Eurotiales</taxon>
        <taxon>Aspergillaceae</taxon>
        <taxon>Aspergillus</taxon>
        <taxon>Aspergillus subgen. Aspergillus</taxon>
    </lineage>
</organism>
<name>A0A017S6Y7_ASPRC</name>
<feature type="region of interest" description="Disordered" evidence="1">
    <location>
        <begin position="166"/>
        <end position="189"/>
    </location>
</feature>
<protein>
    <submittedName>
        <fullName evidence="2">Uncharacterized protein</fullName>
    </submittedName>
</protein>
<evidence type="ECO:0000313" key="3">
    <source>
        <dbReference type="Proteomes" id="UP000019804"/>
    </source>
</evidence>
<gene>
    <name evidence="2" type="ORF">EURHEDRAFT_380190</name>
</gene>
<feature type="region of interest" description="Disordered" evidence="1">
    <location>
        <begin position="1"/>
        <end position="103"/>
    </location>
</feature>
<accession>A0A017S6Y7</accession>
<keyword evidence="3" id="KW-1185">Reference proteome</keyword>
<dbReference type="EMBL" id="KK088437">
    <property type="protein sequence ID" value="EYE92389.1"/>
    <property type="molecule type" value="Genomic_DNA"/>
</dbReference>